<dbReference type="InterPro" id="IPR002509">
    <property type="entry name" value="NODB_dom"/>
</dbReference>
<reference evidence="2 3" key="1">
    <citation type="submission" date="2018-07" db="EMBL/GenBank/DDBJ databases">
        <title>Complete genome sequence of Psychrobacillus sp. PB01, isolated from iceberg, and comparative genome analysis of Psychrobacillus strains.</title>
        <authorList>
            <person name="Lee P.C."/>
        </authorList>
    </citation>
    <scope>NUCLEOTIDE SEQUENCE [LARGE SCALE GENOMIC DNA]</scope>
    <source>
        <strain evidence="2 3">PB01</strain>
    </source>
</reference>
<dbReference type="GO" id="GO:0005975">
    <property type="term" value="P:carbohydrate metabolic process"/>
    <property type="evidence" value="ECO:0007669"/>
    <property type="project" value="InterPro"/>
</dbReference>
<dbReference type="EMBL" id="CP031223">
    <property type="protein sequence ID" value="QFG00244.1"/>
    <property type="molecule type" value="Genomic_DNA"/>
</dbReference>
<dbReference type="SUPFAM" id="SSF88713">
    <property type="entry name" value="Glycoside hydrolase/deacetylase"/>
    <property type="match status" value="1"/>
</dbReference>
<dbReference type="PANTHER" id="PTHR10587:SF125">
    <property type="entry name" value="POLYSACCHARIDE DEACETYLASE YHEN-RELATED"/>
    <property type="match status" value="1"/>
</dbReference>
<accession>A0A5J6SRX3</accession>
<dbReference type="PROSITE" id="PS51677">
    <property type="entry name" value="NODB"/>
    <property type="match status" value="1"/>
</dbReference>
<evidence type="ECO:0000313" key="2">
    <source>
        <dbReference type="EMBL" id="QFG00244.1"/>
    </source>
</evidence>
<dbReference type="Pfam" id="PF01522">
    <property type="entry name" value="Polysacc_deac_1"/>
    <property type="match status" value="1"/>
</dbReference>
<dbReference type="KEGG" id="psyo:PB01_16300"/>
<dbReference type="GO" id="GO:0016810">
    <property type="term" value="F:hydrolase activity, acting on carbon-nitrogen (but not peptide) bonds"/>
    <property type="evidence" value="ECO:0007669"/>
    <property type="project" value="InterPro"/>
</dbReference>
<dbReference type="InterPro" id="IPR050248">
    <property type="entry name" value="Polysacc_deacetylase_ArnD"/>
</dbReference>
<dbReference type="OrthoDB" id="258610at2"/>
<proteinExistence type="predicted"/>
<feature type="domain" description="NodB homology" evidence="1">
    <location>
        <begin position="178"/>
        <end position="366"/>
    </location>
</feature>
<dbReference type="CDD" id="cd10944">
    <property type="entry name" value="CE4_SmPgdA_like"/>
    <property type="match status" value="1"/>
</dbReference>
<dbReference type="Gene3D" id="3.20.20.370">
    <property type="entry name" value="Glycoside hydrolase/deacetylase"/>
    <property type="match status" value="1"/>
</dbReference>
<dbReference type="PANTHER" id="PTHR10587">
    <property type="entry name" value="GLYCOSYL TRANSFERASE-RELATED"/>
    <property type="match status" value="1"/>
</dbReference>
<evidence type="ECO:0000259" key="1">
    <source>
        <dbReference type="PROSITE" id="PS51677"/>
    </source>
</evidence>
<sequence length="384" mass="43887">MVIVIKIFFIICVAFILSSINCTTIGQAASSVTYNVGLSDQLLDFSDIKVINEDTKVPLEEIAAFLDIPFEIEKGITYIRKNGIEISYNESSKKTSENGTPLDWLPIVKVNGKLFISVNYIALEMGYKVHDFPKQNTQRIYRDDYGHMSHADFEIYLNQILNKQTIPPPAKAVEKAKATIYLTFDDGPNKFTTINNTTLKKYNVQGTFFFVGNYMKKNEAIINSVVKDGHYIGTHSMTHDKEKVYKTSKSFINEMNEGIKLIKQMTGKDAKLVRTPYGSKPDLTAAMQTELIKNGYKLWDWDVDSKDWKYTDKETNQIVKNVKAGIEKSYKSGDRDIIVLLHDRSQTTKALPEIIEWLQKEGYALKTYEPDHHIVKNFLRDTSL</sequence>
<dbReference type="InterPro" id="IPR011330">
    <property type="entry name" value="Glyco_hydro/deAcase_b/a-brl"/>
</dbReference>
<organism evidence="2 3">
    <name type="scientific">Psychrobacillus glaciei</name>
    <dbReference type="NCBI Taxonomy" id="2283160"/>
    <lineage>
        <taxon>Bacteria</taxon>
        <taxon>Bacillati</taxon>
        <taxon>Bacillota</taxon>
        <taxon>Bacilli</taxon>
        <taxon>Bacillales</taxon>
        <taxon>Bacillaceae</taxon>
        <taxon>Psychrobacillus</taxon>
    </lineage>
</organism>
<dbReference type="AlphaFoldDB" id="A0A5J6SRX3"/>
<protein>
    <submittedName>
        <fullName evidence="2">Polysaccharide deacetylase</fullName>
    </submittedName>
</protein>
<gene>
    <name evidence="2" type="ORF">PB01_16300</name>
</gene>
<dbReference type="Proteomes" id="UP000325517">
    <property type="component" value="Chromosome"/>
</dbReference>
<name>A0A5J6SRX3_9BACI</name>
<keyword evidence="3" id="KW-1185">Reference proteome</keyword>
<evidence type="ECO:0000313" key="3">
    <source>
        <dbReference type="Proteomes" id="UP000325517"/>
    </source>
</evidence>